<proteinExistence type="predicted"/>
<gene>
    <name evidence="2" type="ORF">FLONG3_1134</name>
</gene>
<evidence type="ECO:0000313" key="2">
    <source>
        <dbReference type="EMBL" id="RGP80793.1"/>
    </source>
</evidence>
<dbReference type="Proteomes" id="UP000266234">
    <property type="component" value="Unassembled WGS sequence"/>
</dbReference>
<dbReference type="STRING" id="694270.A0A395T7T1"/>
<dbReference type="AlphaFoldDB" id="A0A395T7T1"/>
<dbReference type="EMBL" id="PXOG01000024">
    <property type="protein sequence ID" value="RGP80793.1"/>
    <property type="molecule type" value="Genomic_DNA"/>
</dbReference>
<sequence length="542" mass="62512">MGNLIVIEPIPRPISPISPSSSLMPYRLWPRQIDYEEIKTWITYCKNKHTNICGSEGKNRIQQLKVIDCDAYLPSDDIKFHSISMDKEYAALSYVWGKDAKSKSGENKPPALVIKDSIEATKKLGCKYLWVDQYCIDQEDKESKQKELQRMDKIYSQACFTIIAAAGDDSSHGLAGVSAPRDEQKETVQINDTQFRYLGKPPREKIDSTTWAKRGWTYQERFLSRRRIFFTDEQVMFQCNKMTCLESLSIRMKALAHPKAKAGRVLDDIKWPTTIEEHIMEYSEKELTHDGDSLNAFLGVLSHFKEKNVCHHFLGNPMPDDKSHMVIAWYHPKPATRVYEFPTWSWTGWRGSVKFTSRDNPEYRLELSTVTGEIIPVKAYKERHPKPKLKHFIQLTGTVTDVSFEVINWKCVPEPKPQGLRNGIWAALPVTNDITSYSLFYPDDECLTKKENFSLPAMVLEKEKTYTIFLVLQQGNRYYMRAGLIRMPNATSSKADGGSEEDKIQPTVYKDAAGRWSRDAPTLDKKDWKWLKGAQKRTFQVM</sequence>
<evidence type="ECO:0000313" key="3">
    <source>
        <dbReference type="Proteomes" id="UP000266234"/>
    </source>
</evidence>
<evidence type="ECO:0000259" key="1">
    <source>
        <dbReference type="Pfam" id="PF06985"/>
    </source>
</evidence>
<keyword evidence="3" id="KW-1185">Reference proteome</keyword>
<protein>
    <recommendedName>
        <fullName evidence="1">Heterokaryon incompatibility domain-containing protein</fullName>
    </recommendedName>
</protein>
<organism evidence="2 3">
    <name type="scientific">Fusarium longipes</name>
    <dbReference type="NCBI Taxonomy" id="694270"/>
    <lineage>
        <taxon>Eukaryota</taxon>
        <taxon>Fungi</taxon>
        <taxon>Dikarya</taxon>
        <taxon>Ascomycota</taxon>
        <taxon>Pezizomycotina</taxon>
        <taxon>Sordariomycetes</taxon>
        <taxon>Hypocreomycetidae</taxon>
        <taxon>Hypocreales</taxon>
        <taxon>Nectriaceae</taxon>
        <taxon>Fusarium</taxon>
    </lineage>
</organism>
<comment type="caution">
    <text evidence="2">The sequence shown here is derived from an EMBL/GenBank/DDBJ whole genome shotgun (WGS) entry which is preliminary data.</text>
</comment>
<feature type="domain" description="Heterokaryon incompatibility" evidence="1">
    <location>
        <begin position="89"/>
        <end position="220"/>
    </location>
</feature>
<dbReference type="Pfam" id="PF06985">
    <property type="entry name" value="HET"/>
    <property type="match status" value="1"/>
</dbReference>
<name>A0A395T7T1_9HYPO</name>
<accession>A0A395T7T1</accession>
<dbReference type="PANTHER" id="PTHR33112">
    <property type="entry name" value="DOMAIN PROTEIN, PUTATIVE-RELATED"/>
    <property type="match status" value="1"/>
</dbReference>
<dbReference type="PANTHER" id="PTHR33112:SF1">
    <property type="entry name" value="HETEROKARYON INCOMPATIBILITY DOMAIN-CONTAINING PROTEIN"/>
    <property type="match status" value="1"/>
</dbReference>
<reference evidence="2 3" key="1">
    <citation type="journal article" date="2018" name="PLoS Pathog.">
        <title>Evolution of structural diversity of trichothecenes, a family of toxins produced by plant pathogenic and entomopathogenic fungi.</title>
        <authorList>
            <person name="Proctor R.H."/>
            <person name="McCormick S.P."/>
            <person name="Kim H.S."/>
            <person name="Cardoza R.E."/>
            <person name="Stanley A.M."/>
            <person name="Lindo L."/>
            <person name="Kelly A."/>
            <person name="Brown D.W."/>
            <person name="Lee T."/>
            <person name="Vaughan M.M."/>
            <person name="Alexander N.J."/>
            <person name="Busman M."/>
            <person name="Gutierrez S."/>
        </authorList>
    </citation>
    <scope>NUCLEOTIDE SEQUENCE [LARGE SCALE GENOMIC DNA]</scope>
    <source>
        <strain evidence="2 3">NRRL 20695</strain>
    </source>
</reference>
<dbReference type="InterPro" id="IPR010730">
    <property type="entry name" value="HET"/>
</dbReference>
<dbReference type="OrthoDB" id="5428863at2759"/>